<dbReference type="InterPro" id="IPR029751">
    <property type="entry name" value="Ribosomal_L25_dom"/>
</dbReference>
<evidence type="ECO:0000313" key="10">
    <source>
        <dbReference type="Proteomes" id="UP000526033"/>
    </source>
</evidence>
<dbReference type="InterPro" id="IPR020056">
    <property type="entry name" value="Rbsml_bL25/Gln-tRNA_synth_N"/>
</dbReference>
<dbReference type="PANTHER" id="PTHR33284:SF1">
    <property type="entry name" value="RIBOSOMAL PROTEIN L25_GLN-TRNA SYNTHETASE, ANTI-CODON-BINDING DOMAIN-CONTAINING PROTEIN"/>
    <property type="match status" value="1"/>
</dbReference>
<dbReference type="GO" id="GO:0006412">
    <property type="term" value="P:translation"/>
    <property type="evidence" value="ECO:0007669"/>
    <property type="project" value="UniProtKB-UniRule"/>
</dbReference>
<sequence length="224" mass="25028">MELTSTKREKTGKKVKEIRRHAEVPAVVFGNEIESTYIVVNLLDFQKTFKKAGETALIDLKLGGNTHKVLINDVQNDPITSKIIHVSFYKPNLKEKTEVEVPVEVIGESTNELLKSGAAILLLLHQEIRVSALPTNLPEKFVIDVTNLVNIGDTVTVAQLDFDRNKVEIADLDEDEVVIRIDAPQQEAEEEVPVAEADAIAKMEATAETKDEEEETEEKDKEKK</sequence>
<dbReference type="EMBL" id="JAAZNL010000001">
    <property type="protein sequence ID" value="NMB69579.1"/>
    <property type="molecule type" value="Genomic_DNA"/>
</dbReference>
<keyword evidence="4 5" id="KW-0687">Ribonucleoprotein</keyword>
<dbReference type="SUPFAM" id="SSF50715">
    <property type="entry name" value="Ribosomal protein L25-like"/>
    <property type="match status" value="1"/>
</dbReference>
<feature type="region of interest" description="Disordered" evidence="6">
    <location>
        <begin position="202"/>
        <end position="224"/>
    </location>
</feature>
<protein>
    <recommendedName>
        <fullName evidence="5">Large ribosomal subunit protein bL25</fullName>
    </recommendedName>
    <alternativeName>
        <fullName evidence="5">General stress protein CTC</fullName>
    </alternativeName>
</protein>
<evidence type="ECO:0000256" key="4">
    <source>
        <dbReference type="ARBA" id="ARBA00023274"/>
    </source>
</evidence>
<evidence type="ECO:0000256" key="3">
    <source>
        <dbReference type="ARBA" id="ARBA00022980"/>
    </source>
</evidence>
<dbReference type="GO" id="GO:0022625">
    <property type="term" value="C:cytosolic large ribosomal subunit"/>
    <property type="evidence" value="ECO:0007669"/>
    <property type="project" value="TreeGrafter"/>
</dbReference>
<dbReference type="Gene3D" id="2.40.240.10">
    <property type="entry name" value="Ribosomal Protein L25, Chain P"/>
    <property type="match status" value="1"/>
</dbReference>
<dbReference type="GO" id="GO:0008097">
    <property type="term" value="F:5S rRNA binding"/>
    <property type="evidence" value="ECO:0007669"/>
    <property type="project" value="InterPro"/>
</dbReference>
<dbReference type="AlphaFoldDB" id="A0A7X9HHH4"/>
<feature type="domain" description="Large ribosomal subunit protein bL25 beta" evidence="8">
    <location>
        <begin position="96"/>
        <end position="185"/>
    </location>
</feature>
<dbReference type="HAMAP" id="MF_01334">
    <property type="entry name" value="Ribosomal_bL25_CTC"/>
    <property type="match status" value="1"/>
</dbReference>
<dbReference type="InterPro" id="IPR037121">
    <property type="entry name" value="Ribosomal_bL25_C"/>
</dbReference>
<accession>A0A7X9HHH4</accession>
<dbReference type="Gene3D" id="2.170.120.20">
    <property type="entry name" value="Ribosomal protein L25, beta domain"/>
    <property type="match status" value="1"/>
</dbReference>
<proteinExistence type="inferred from homology"/>
<evidence type="ECO:0000259" key="7">
    <source>
        <dbReference type="Pfam" id="PF01386"/>
    </source>
</evidence>
<dbReference type="InterPro" id="IPR011035">
    <property type="entry name" value="Ribosomal_bL25/Gln-tRNA_synth"/>
</dbReference>
<dbReference type="PANTHER" id="PTHR33284">
    <property type="entry name" value="RIBOSOMAL PROTEIN L25/GLN-TRNA SYNTHETASE, ANTI-CODON-BINDING DOMAIN-CONTAINING PROTEIN"/>
    <property type="match status" value="1"/>
</dbReference>
<dbReference type="NCBIfam" id="TIGR00731">
    <property type="entry name" value="bL25_bact_ctc"/>
    <property type="match status" value="1"/>
</dbReference>
<dbReference type="GO" id="GO:0003735">
    <property type="term" value="F:structural constituent of ribosome"/>
    <property type="evidence" value="ECO:0007669"/>
    <property type="project" value="InterPro"/>
</dbReference>
<organism evidence="9 10">
    <name type="scientific">candidate division WWE3 bacterium</name>
    <dbReference type="NCBI Taxonomy" id="2053526"/>
    <lineage>
        <taxon>Bacteria</taxon>
        <taxon>Katanobacteria</taxon>
    </lineage>
</organism>
<keyword evidence="3 5" id="KW-0689">Ribosomal protein</keyword>
<comment type="function">
    <text evidence="5">This is one of the proteins that binds to the 5S RNA in the ribosome where it forms part of the central protuberance.</text>
</comment>
<evidence type="ECO:0000256" key="2">
    <source>
        <dbReference type="ARBA" id="ARBA00022884"/>
    </source>
</evidence>
<dbReference type="Pfam" id="PF14693">
    <property type="entry name" value="Ribosomal_TL5_C"/>
    <property type="match status" value="1"/>
</dbReference>
<dbReference type="InterPro" id="IPR020057">
    <property type="entry name" value="Ribosomal_bL25_b-dom"/>
</dbReference>
<gene>
    <name evidence="5" type="primary">rplY</name>
    <name evidence="5" type="synonym">ctc</name>
    <name evidence="9" type="ORF">GYA27_00025</name>
</gene>
<evidence type="ECO:0000256" key="6">
    <source>
        <dbReference type="SAM" id="MobiDB-lite"/>
    </source>
</evidence>
<reference evidence="9 10" key="1">
    <citation type="journal article" date="2020" name="Biotechnol. Biofuels">
        <title>New insights from the biogas microbiome by comprehensive genome-resolved metagenomics of nearly 1600 species originating from multiple anaerobic digesters.</title>
        <authorList>
            <person name="Campanaro S."/>
            <person name="Treu L."/>
            <person name="Rodriguez-R L.M."/>
            <person name="Kovalovszki A."/>
            <person name="Ziels R.M."/>
            <person name="Maus I."/>
            <person name="Zhu X."/>
            <person name="Kougias P.G."/>
            <person name="Basile A."/>
            <person name="Luo G."/>
            <person name="Schluter A."/>
            <person name="Konstantinidis K.T."/>
            <person name="Angelidaki I."/>
        </authorList>
    </citation>
    <scope>NUCLEOTIDE SEQUENCE [LARGE SCALE GENOMIC DNA]</scope>
    <source>
        <strain evidence="9">AS27yjCOA_165</strain>
    </source>
</reference>
<name>A0A7X9HHH4_UNCKA</name>
<dbReference type="CDD" id="cd00495">
    <property type="entry name" value="Ribosomal_L25_TL5_CTC"/>
    <property type="match status" value="1"/>
</dbReference>
<comment type="similarity">
    <text evidence="5">Belongs to the bacterial ribosomal protein bL25 family. CTC subfamily.</text>
</comment>
<keyword evidence="2 5" id="KW-0694">RNA-binding</keyword>
<evidence type="ECO:0000259" key="8">
    <source>
        <dbReference type="Pfam" id="PF14693"/>
    </source>
</evidence>
<dbReference type="Proteomes" id="UP000526033">
    <property type="component" value="Unassembled WGS sequence"/>
</dbReference>
<evidence type="ECO:0000313" key="9">
    <source>
        <dbReference type="EMBL" id="NMB69579.1"/>
    </source>
</evidence>
<evidence type="ECO:0000256" key="1">
    <source>
        <dbReference type="ARBA" id="ARBA00022730"/>
    </source>
</evidence>
<dbReference type="Pfam" id="PF01386">
    <property type="entry name" value="Ribosomal_L25p"/>
    <property type="match status" value="1"/>
</dbReference>
<evidence type="ECO:0000256" key="5">
    <source>
        <dbReference type="HAMAP-Rule" id="MF_01334"/>
    </source>
</evidence>
<feature type="domain" description="Large ribosomal subunit protein bL25 L25" evidence="7">
    <location>
        <begin position="4"/>
        <end position="88"/>
    </location>
</feature>
<keyword evidence="1 5" id="KW-0699">rRNA-binding</keyword>
<comment type="caution">
    <text evidence="9">The sequence shown here is derived from an EMBL/GenBank/DDBJ whole genome shotgun (WGS) entry which is preliminary data.</text>
</comment>
<comment type="subunit">
    <text evidence="5">Part of the 50S ribosomal subunit; part of the 5S rRNA/L5/L18/L25 subcomplex. Contacts the 5S rRNA. Binds to the 5S rRNA independently of L5 and L18.</text>
</comment>
<dbReference type="InterPro" id="IPR001021">
    <property type="entry name" value="Ribosomal_bL25_long"/>
</dbReference>
<dbReference type="InterPro" id="IPR020930">
    <property type="entry name" value="Ribosomal_uL5_bac-type"/>
</dbReference>